<name>A0ABR7SFZ7_9ACTN</name>
<sequence length="62" mass="6371">MLVIVTLVTMILARGALPDAHPGQSPRAHWGLAAITALVFVASLLAHELAHAVVAPRSPGSP</sequence>
<evidence type="ECO:0000313" key="2">
    <source>
        <dbReference type="Proteomes" id="UP000642284"/>
    </source>
</evidence>
<keyword evidence="2" id="KW-1185">Reference proteome</keyword>
<gene>
    <name evidence="1" type="ORF">H9Y04_15180</name>
</gene>
<evidence type="ECO:0008006" key="3">
    <source>
        <dbReference type="Google" id="ProtNLM"/>
    </source>
</evidence>
<accession>A0ABR7SFZ7</accession>
<dbReference type="EMBL" id="JACTVJ010000006">
    <property type="protein sequence ID" value="MBC9713912.1"/>
    <property type="molecule type" value="Genomic_DNA"/>
</dbReference>
<proteinExistence type="predicted"/>
<dbReference type="Proteomes" id="UP000642284">
    <property type="component" value="Unassembled WGS sequence"/>
</dbReference>
<comment type="caution">
    <text evidence="1">The sequence shown here is derived from an EMBL/GenBank/DDBJ whole genome shotgun (WGS) entry which is preliminary data.</text>
</comment>
<protein>
    <recommendedName>
        <fullName evidence="3">Site-2 protease family protein</fullName>
    </recommendedName>
</protein>
<organism evidence="1 2">
    <name type="scientific">Streptomyces polyasparticus</name>
    <dbReference type="NCBI Taxonomy" id="2767826"/>
    <lineage>
        <taxon>Bacteria</taxon>
        <taxon>Bacillati</taxon>
        <taxon>Actinomycetota</taxon>
        <taxon>Actinomycetes</taxon>
        <taxon>Kitasatosporales</taxon>
        <taxon>Streptomycetaceae</taxon>
        <taxon>Streptomyces</taxon>
    </lineage>
</organism>
<evidence type="ECO:0000313" key="1">
    <source>
        <dbReference type="EMBL" id="MBC9713912.1"/>
    </source>
</evidence>
<dbReference type="RefSeq" id="WP_187814339.1">
    <property type="nucleotide sequence ID" value="NZ_JACTVJ010000006.1"/>
</dbReference>
<reference evidence="1 2" key="1">
    <citation type="submission" date="2020-08" db="EMBL/GenBank/DDBJ databases">
        <title>Genemic of Streptomyces polyaspartic.</title>
        <authorList>
            <person name="Liu W."/>
        </authorList>
    </citation>
    <scope>NUCLEOTIDE SEQUENCE [LARGE SCALE GENOMIC DNA]</scope>
    <source>
        <strain evidence="1 2">TRM66268-LWL</strain>
    </source>
</reference>